<dbReference type="AlphaFoldDB" id="A0ABD3R4N2"/>
<reference evidence="3 4" key="1">
    <citation type="submission" date="2024-10" db="EMBL/GenBank/DDBJ databases">
        <title>Updated reference genomes for cyclostephanoid diatoms.</title>
        <authorList>
            <person name="Roberts W.R."/>
            <person name="Alverson A.J."/>
        </authorList>
    </citation>
    <scope>NUCLEOTIDE SEQUENCE [LARGE SCALE GENOMIC DNA]</scope>
    <source>
        <strain evidence="3 4">AJA228-03</strain>
    </source>
</reference>
<evidence type="ECO:0000256" key="2">
    <source>
        <dbReference type="SAM" id="MobiDB-lite"/>
    </source>
</evidence>
<dbReference type="PANTHER" id="PTHR20883">
    <property type="entry name" value="PHYTANOYL-COA DIOXYGENASE DOMAIN CONTAINING 1"/>
    <property type="match status" value="1"/>
</dbReference>
<dbReference type="EMBL" id="JALLPB020000617">
    <property type="protein sequence ID" value="KAL3807563.1"/>
    <property type="molecule type" value="Genomic_DNA"/>
</dbReference>
<comment type="caution">
    <text evidence="3">The sequence shown here is derived from an EMBL/GenBank/DDBJ whole genome shotgun (WGS) entry which is preliminary data.</text>
</comment>
<name>A0ABD3R4N2_9STRA</name>
<accession>A0ABD3R4N2</accession>
<dbReference type="PANTHER" id="PTHR20883:SF48">
    <property type="entry name" value="ECTOINE DIOXYGENASE"/>
    <property type="match status" value="1"/>
</dbReference>
<feature type="compositionally biased region" description="Low complexity" evidence="2">
    <location>
        <begin position="73"/>
        <end position="82"/>
    </location>
</feature>
<sequence>MVESECLLREYDDASLETMRESFRRDGFVVFHNAIESSIASTLRIRLDEVLDGRYSRGYPPDKIPSLRTPSETTTTTATATTKNGKEKTKDGGAGGGGSRVVQVVNVHKSDIDFRRLATSSDIGRVVSILGGWERGARLAQDQVWHKPPGAPPLVFHRDSPYFMFEPNDVITVWIALDDMDDEVGPLEYVRGSHLWGDGRFGSCRNFFGKRKNKNNNNNYTDLLYSAARREGITDPESTLAVVSLAGMRTGGMSVHNGRTWHGSGRNASSVRSRRGYGLHFVPAEVRFTAEMRFSKLWRGYVPDDDDDVVDIAKIDIPEEDFPLTYDPRWQGVEGGACGSPVPLPPHDIG</sequence>
<evidence type="ECO:0000313" key="4">
    <source>
        <dbReference type="Proteomes" id="UP001530377"/>
    </source>
</evidence>
<dbReference type="GO" id="GO:0046872">
    <property type="term" value="F:metal ion binding"/>
    <property type="evidence" value="ECO:0007669"/>
    <property type="project" value="UniProtKB-ARBA"/>
</dbReference>
<gene>
    <name evidence="3" type="ORF">ACHAXA_001147</name>
</gene>
<feature type="region of interest" description="Disordered" evidence="2">
    <location>
        <begin position="59"/>
        <end position="99"/>
    </location>
</feature>
<evidence type="ECO:0000256" key="1">
    <source>
        <dbReference type="ARBA" id="ARBA00001962"/>
    </source>
</evidence>
<comment type="cofactor">
    <cofactor evidence="1">
        <name>Fe cation</name>
        <dbReference type="ChEBI" id="CHEBI:24875"/>
    </cofactor>
</comment>
<evidence type="ECO:0008006" key="5">
    <source>
        <dbReference type="Google" id="ProtNLM"/>
    </source>
</evidence>
<protein>
    <recommendedName>
        <fullName evidence="5">Phytanoyl-CoA dioxygenase</fullName>
    </recommendedName>
</protein>
<dbReference type="Pfam" id="PF05721">
    <property type="entry name" value="PhyH"/>
    <property type="match status" value="1"/>
</dbReference>
<dbReference type="GO" id="GO:0016491">
    <property type="term" value="F:oxidoreductase activity"/>
    <property type="evidence" value="ECO:0007669"/>
    <property type="project" value="UniProtKB-ARBA"/>
</dbReference>
<dbReference type="InterPro" id="IPR008775">
    <property type="entry name" value="Phytyl_CoA_dOase-like"/>
</dbReference>
<dbReference type="Gene3D" id="2.60.120.620">
    <property type="entry name" value="q2cbj1_9rhob like domain"/>
    <property type="match status" value="1"/>
</dbReference>
<evidence type="ECO:0000313" key="3">
    <source>
        <dbReference type="EMBL" id="KAL3807563.1"/>
    </source>
</evidence>
<organism evidence="3 4">
    <name type="scientific">Cyclostephanos tholiformis</name>
    <dbReference type="NCBI Taxonomy" id="382380"/>
    <lineage>
        <taxon>Eukaryota</taxon>
        <taxon>Sar</taxon>
        <taxon>Stramenopiles</taxon>
        <taxon>Ochrophyta</taxon>
        <taxon>Bacillariophyta</taxon>
        <taxon>Coscinodiscophyceae</taxon>
        <taxon>Thalassiosirophycidae</taxon>
        <taxon>Stephanodiscales</taxon>
        <taxon>Stephanodiscaceae</taxon>
        <taxon>Cyclostephanos</taxon>
    </lineage>
</organism>
<proteinExistence type="predicted"/>
<dbReference type="SUPFAM" id="SSF51197">
    <property type="entry name" value="Clavaminate synthase-like"/>
    <property type="match status" value="1"/>
</dbReference>
<keyword evidence="4" id="KW-1185">Reference proteome</keyword>
<dbReference type="Proteomes" id="UP001530377">
    <property type="component" value="Unassembled WGS sequence"/>
</dbReference>